<sequence>MAGPVVDGLALAHLDDLAEVHHRDPLREVPHDRQVVGDEDEGDPQIPLNLLEQVDDLGLDGDVQRRDRLVGHDQLRLQGQGAGDADPLALAAGELVREPVVVLGVEADGLQQLADALLPAAGRVDAVDLHGPADDGAHGVPRVQRRVRVLEDHLDLGADRCQLLARRVGDVLPGVAEGARGGLQQPGQQPSRRGLATARLADEPEALARVHGEVHPGDGLDLAHFPLEGEAAHDREVLGQVLGLQQRLARARGPLLPRFAPARLGQGAVIAHWSGSPSARPSSAWA</sequence>
<dbReference type="AntiFam" id="ANF00095">
    <property type="entry name" value="Shadow ORF (opposite ABC transporters)"/>
</dbReference>
<proteinExistence type="predicted"/>
<gene>
    <name evidence="2" type="ORF">AN217_24795</name>
</gene>
<dbReference type="AntiFam" id="ANF00142">
    <property type="entry name" value="Shadow ORF (opposite yadG)"/>
</dbReference>
<evidence type="ECO:0000256" key="1">
    <source>
        <dbReference type="SAM" id="MobiDB-lite"/>
    </source>
</evidence>
<name>A0A1E7K989_9ACTN</name>
<evidence type="ECO:0000313" key="2">
    <source>
        <dbReference type="EMBL" id="OEV00489.1"/>
    </source>
</evidence>
<dbReference type="EMBL" id="LJGV01000022">
    <property type="protein sequence ID" value="OEV00489.1"/>
    <property type="molecule type" value="Genomic_DNA"/>
</dbReference>
<comment type="caution">
    <text evidence="2">The sequence shown here is derived from an EMBL/GenBank/DDBJ whole genome shotgun (WGS) entry which is preliminary data.</text>
</comment>
<accession>A0A1E7K989</accession>
<dbReference type="AlphaFoldDB" id="A0A1E7K989"/>
<protein>
    <submittedName>
        <fullName evidence="2">Uncharacterized protein</fullName>
    </submittedName>
</protein>
<evidence type="ECO:0000313" key="3">
    <source>
        <dbReference type="Proteomes" id="UP000175829"/>
    </source>
</evidence>
<dbReference type="Proteomes" id="UP000175829">
    <property type="component" value="Unassembled WGS sequence"/>
</dbReference>
<organism evidence="2 3">
    <name type="scientific">Streptomyces qinglanensis</name>
    <dbReference type="NCBI Taxonomy" id="943816"/>
    <lineage>
        <taxon>Bacteria</taxon>
        <taxon>Bacillati</taxon>
        <taxon>Actinomycetota</taxon>
        <taxon>Actinomycetes</taxon>
        <taxon>Kitasatosporales</taxon>
        <taxon>Streptomycetaceae</taxon>
        <taxon>Streptomyces</taxon>
    </lineage>
</organism>
<feature type="region of interest" description="Disordered" evidence="1">
    <location>
        <begin position="23"/>
        <end position="45"/>
    </location>
</feature>
<reference evidence="2 3" key="1">
    <citation type="journal article" date="2016" name="Front. Microbiol.">
        <title>Comparative Genomics Analysis of Streptomyces Species Reveals Their Adaptation to the Marine Environment and Their Diversity at the Genomic Level.</title>
        <authorList>
            <person name="Tian X."/>
            <person name="Zhang Z."/>
            <person name="Yang T."/>
            <person name="Chen M."/>
            <person name="Li J."/>
            <person name="Chen F."/>
            <person name="Yang J."/>
            <person name="Li W."/>
            <person name="Zhang B."/>
            <person name="Zhang Z."/>
            <person name="Wu J."/>
            <person name="Zhang C."/>
            <person name="Long L."/>
            <person name="Xiao J."/>
        </authorList>
    </citation>
    <scope>NUCLEOTIDE SEQUENCE [LARGE SCALE GENOMIC DNA]</scope>
    <source>
        <strain evidence="2 3">SCSIO M10379</strain>
    </source>
</reference>
<feature type="compositionally biased region" description="Basic and acidic residues" evidence="1">
    <location>
        <begin position="23"/>
        <end position="36"/>
    </location>
</feature>